<feature type="domain" description="Ig-like" evidence="6">
    <location>
        <begin position="798"/>
        <end position="885"/>
    </location>
</feature>
<feature type="non-terminal residue" evidence="7">
    <location>
        <position position="1"/>
    </location>
</feature>
<feature type="domain" description="Ig-like" evidence="6">
    <location>
        <begin position="402"/>
        <end position="479"/>
    </location>
</feature>
<dbReference type="PROSITE" id="PS50835">
    <property type="entry name" value="IG_LIKE"/>
    <property type="match status" value="17"/>
</dbReference>
<dbReference type="SMART" id="SM00408">
    <property type="entry name" value="IGc2"/>
    <property type="match status" value="16"/>
</dbReference>
<feature type="domain" description="Ig-like" evidence="6">
    <location>
        <begin position="1446"/>
        <end position="1530"/>
    </location>
</feature>
<dbReference type="SMART" id="SM00409">
    <property type="entry name" value="IG"/>
    <property type="match status" value="27"/>
</dbReference>
<evidence type="ECO:0000256" key="1">
    <source>
        <dbReference type="ARBA" id="ARBA00004496"/>
    </source>
</evidence>
<dbReference type="InterPro" id="IPR013098">
    <property type="entry name" value="Ig_I-set"/>
</dbReference>
<evidence type="ECO:0000313" key="8">
    <source>
        <dbReference type="Proteomes" id="UP000663881"/>
    </source>
</evidence>
<name>A0A818YV65_9BILA</name>
<dbReference type="InterPro" id="IPR003599">
    <property type="entry name" value="Ig_sub"/>
</dbReference>
<feature type="domain" description="Ig-like" evidence="6">
    <location>
        <begin position="1168"/>
        <end position="1255"/>
    </location>
</feature>
<keyword evidence="3" id="KW-0597">Phosphoprotein</keyword>
<dbReference type="InterPro" id="IPR003598">
    <property type="entry name" value="Ig_sub2"/>
</dbReference>
<organism evidence="7 8">
    <name type="scientific">Adineta steineri</name>
    <dbReference type="NCBI Taxonomy" id="433720"/>
    <lineage>
        <taxon>Eukaryota</taxon>
        <taxon>Metazoa</taxon>
        <taxon>Spiralia</taxon>
        <taxon>Gnathifera</taxon>
        <taxon>Rotifera</taxon>
        <taxon>Eurotatoria</taxon>
        <taxon>Bdelloidea</taxon>
        <taxon>Adinetida</taxon>
        <taxon>Adinetidae</taxon>
        <taxon>Adineta</taxon>
    </lineage>
</organism>
<dbReference type="CDD" id="cd00096">
    <property type="entry name" value="Ig"/>
    <property type="match status" value="2"/>
</dbReference>
<feature type="domain" description="Ig-like" evidence="6">
    <location>
        <begin position="1538"/>
        <end position="1625"/>
    </location>
</feature>
<feature type="domain" description="Ig-like" evidence="6">
    <location>
        <begin position="1353"/>
        <end position="1440"/>
    </location>
</feature>
<evidence type="ECO:0000256" key="4">
    <source>
        <dbReference type="ARBA" id="ARBA00023157"/>
    </source>
</evidence>
<evidence type="ECO:0000256" key="2">
    <source>
        <dbReference type="ARBA" id="ARBA00022490"/>
    </source>
</evidence>
<dbReference type="InterPro" id="IPR036179">
    <property type="entry name" value="Ig-like_dom_sf"/>
</dbReference>
<comment type="subcellular location">
    <subcellularLocation>
        <location evidence="1">Cytoplasm</location>
    </subcellularLocation>
</comment>
<feature type="domain" description="Ig-like" evidence="6">
    <location>
        <begin position="1908"/>
        <end position="2002"/>
    </location>
</feature>
<evidence type="ECO:0000256" key="5">
    <source>
        <dbReference type="SAM" id="MobiDB-lite"/>
    </source>
</evidence>
<dbReference type="PANTHER" id="PTHR35971">
    <property type="entry name" value="SI:DKEY-31G6.6"/>
    <property type="match status" value="1"/>
</dbReference>
<feature type="domain" description="Ig-like" evidence="6">
    <location>
        <begin position="2484"/>
        <end position="2583"/>
    </location>
</feature>
<keyword evidence="2" id="KW-0963">Cytoplasm</keyword>
<feature type="domain" description="Ig-like" evidence="6">
    <location>
        <begin position="891"/>
        <end position="975"/>
    </location>
</feature>
<feature type="domain" description="Ig-like" evidence="6">
    <location>
        <begin position="1261"/>
        <end position="1345"/>
    </location>
</feature>
<feature type="domain" description="Ig-like" evidence="6">
    <location>
        <begin position="2296"/>
        <end position="2390"/>
    </location>
</feature>
<accession>A0A818YV65</accession>
<comment type="caution">
    <text evidence="7">The sequence shown here is derived from an EMBL/GenBank/DDBJ whole genome shotgun (WGS) entry which is preliminary data.</text>
</comment>
<dbReference type="EMBL" id="CAJOAY010000928">
    <property type="protein sequence ID" value="CAF3761789.1"/>
    <property type="molecule type" value="Genomic_DNA"/>
</dbReference>
<keyword evidence="4" id="KW-1015">Disulfide bond</keyword>
<dbReference type="InterPro" id="IPR052385">
    <property type="entry name" value="Obscurin/Obscurin-like_Reg"/>
</dbReference>
<dbReference type="SUPFAM" id="SSF48726">
    <property type="entry name" value="Immunoglobulin"/>
    <property type="match status" value="26"/>
</dbReference>
<gene>
    <name evidence="7" type="ORF">OKA104_LOCUS16293</name>
</gene>
<feature type="domain" description="Ig-like" evidence="6">
    <location>
        <begin position="983"/>
        <end position="1070"/>
    </location>
</feature>
<dbReference type="Proteomes" id="UP000663881">
    <property type="component" value="Unassembled WGS sequence"/>
</dbReference>
<dbReference type="PANTHER" id="PTHR35971:SF5">
    <property type="entry name" value="OBSCURIN LIKE CYTOSKELETAL ADAPTOR 1"/>
    <property type="match status" value="1"/>
</dbReference>
<dbReference type="Pfam" id="PF07679">
    <property type="entry name" value="I-set"/>
    <property type="match status" value="17"/>
</dbReference>
<protein>
    <recommendedName>
        <fullName evidence="6">Ig-like domain-containing protein</fullName>
    </recommendedName>
</protein>
<feature type="region of interest" description="Disordered" evidence="5">
    <location>
        <begin position="549"/>
        <end position="684"/>
    </location>
</feature>
<feature type="domain" description="Ig-like" evidence="6">
    <location>
        <begin position="1076"/>
        <end position="1160"/>
    </location>
</feature>
<proteinExistence type="predicted"/>
<reference evidence="7" key="1">
    <citation type="submission" date="2021-02" db="EMBL/GenBank/DDBJ databases">
        <authorList>
            <person name="Nowell W R."/>
        </authorList>
    </citation>
    <scope>NUCLEOTIDE SEQUENCE</scope>
</reference>
<dbReference type="InterPro" id="IPR007110">
    <property type="entry name" value="Ig-like_dom"/>
</dbReference>
<feature type="domain" description="Ig-like" evidence="6">
    <location>
        <begin position="2016"/>
        <end position="2092"/>
    </location>
</feature>
<feature type="region of interest" description="Disordered" evidence="5">
    <location>
        <begin position="2971"/>
        <end position="2990"/>
    </location>
</feature>
<feature type="compositionally biased region" description="Basic and acidic residues" evidence="5">
    <location>
        <begin position="565"/>
        <end position="664"/>
    </location>
</feature>
<feature type="domain" description="Ig-like" evidence="6">
    <location>
        <begin position="1723"/>
        <end position="1810"/>
    </location>
</feature>
<sequence>QIKPLSTTTTEIQIIKAKPEDEGEYTILVDEKEQPLMKLEVTPKPVVRQEMQLPKTQFNEKETLTIVCQFDATPEEPFIFLHNDKPIVADSRVTTTIEDNKYTIVVKDLRPEEDEGVYTLKSDHLILDTPSISVIPEEKKPQSETVTIEEETITIEASQPPVVEEVVEETVEEVTSVVEETPKVEQEETHRSEIEVPVVKVPQGDTITIRIPDSKTTESSEINLYINNQPVTTLTDEDSRITIEKDGKTDNYVVVSDATPEDVGRYTVEFNGKMQPLCMLEVTPGRERKSEADIPLQQGVVEEIVEEEEEQPEEIPTHEVVEGDSVNLVIERPSDTDVKQTFLLQNDKKLDQNTRLTIKPVSSTSTEITLENVNPNDEGTYSIQFGNQPSQKLMNLKVLPKPIVHDALHLPKDVFEQGETLTIQCEFDKTPDESLVWKLNDVPLDQLKDDRITIEIGDNGKSYTLTVKDLRPKEDQGIYKLENSHLVLETPFVRVIENVEEVEEETTILLEDEETESFELQRKPKIEEIKEEQPKNITQEIVPEEVVEKPAPVIEEEQPAPVEEVISKPVEEEKSTPVEEVKPQTVEEEKPAPVEEVKPAPVEEEKPAPVEEVKPQQVEEEKLAPVEEVKPQPVEEEKPKPVEEEKPAPVEEEKPLQEQPKPTEEVEQPVEEEKPISEPVPETPEVVEEIKEEVQEVKAEEEIPKPKFVKDLKVNKTTLTEGEQLIIEAELDSIPTKVQLQINGKNITIDRVKTEIKDKKIKFTLDNIKLDESGDYTVKINDEVDSKPVSITVNADIPKFVKNLTINKKQFDAGETLDFECTLNKPFDEIVWLKDGQPIEETENIQFTKDGPKLKLTIKNAQPTDHTGTYSVKIKDVESDQIPVTVTKKVPKFIKELKPNKTTLLEGEQLLLDCELDTVPITVQLHINGEAVPDDRVKTEIKDKKIKFTLDNIKLDESGDYTLKVNDEVDSKPVSITVNADIPKFVKNLTINKKQFDAGETLTFECTLNKPFDEIVWLKDGQPIEEDARVQFTKDGPKLKLTIKDAQPTDHTGTYSVRVKDVESDQIPVTVTKKVPKFVKDLKANKTTLTEGEQLVLECELDTVPTNVQFSVNGQPLPEDRVKVDVKDKKIKFTLDNIKLDESGDYTVKINDEVDSKPVSITVNADIPKFVKNLTINKKQFDLGETLTFECTLNKPFDEIVWLKDDQPIEENEHVQFTKDGPKLKLTIKDAQPTDHTGTYSVRVKEVESDQIPVTVTKKVPKFVKDLKANKTTLTEGEQLVLECELDTVPTNVQLFINGELVPEDRVKTDVKDKKIKFTLDNIKLDESGDYTVKINDEVDSKPVSITVNADIPKFVKNLTINKKQFDLGETLNFECTLNKPFDDIVWLKDDQPIEENEHVQFTKDGPKLKLTIKNAQPTDHTGTYSVRVKEVESDKVPVTVTKKVPKFVKDLKANKTTLTEGEQLILECELDMAPSDVKLQINGETVPEERVKTEIKDKKIKFTLDNIKLDEAGDYTVKINDEVDSKPVSITVNADIPKFVKNLTINKKQFDLGETLNFECTLNKPFDEIVWLKDGQPIEEDAHIQFTKDGPKLKLTIKDAQATDHTGTYSVKVKEVESDKVPVTVTKKVPKFVKDLKANKTTLTEGEQLILECELDMAPSDVKLQINGETVPEDRVKTEVKDKKIKFTLDNIKLDESGDYTVKINDEVDSKPVSITVNADIPKFIKNLTINKKQFDLGETLTFECTLNKPFDDIVWLKDGQPIEEDAHIQFTKDGPKLKLTIKDAQPADHTGTYSVRVKEVESDKVPVTVTKKVPKFVKDLKANKTTLTEGEQLILDCELDMVPTKVELQLNGETIPNDRIKPEIKDKKIKFTLDNIKLDESGEYTVKINDEVDSKPVSITVNADIPKFIKNLTINKKQFDLGETLNFECTLNKPFDEIVWLKDDQPIEEDAHIQFTKDGPKLKLTIKDAQPTDHTGTYSVRVKEVESDKVPVVVQEKPITFVKDLKAVKPTLDESETLELFCQLSRPLKSNETIQWYRNEVVIPIEQDYPTEQINLQIPNVEPTMSGDYYLEISSPDQKKPIKSSSVKITIKPEQIKFIKPLRALKNPLNEDETLVLECELDKPTYKSVIFFFHDKPLNENEDDRIKITQTGNKWQIQITNVKQDLDQGEYTVTINEKVTSPSVKVTILKALTFIQDLTVSNSEPIVDETITFECELSQPLPSGDSKDLSLTLNGKVLSNDQTKRLKININSTSPKITLTLANVKLTVDQGDYQLKILHPQEIQSQTVTVTVRPKPIEVIQPLQSEKADVFEDDTLVLSTKLKNVPENPTITWLKDDKPITIDAKRIRSIPSRDGQQFKLSIDNIKLDESGNYILQINNENITQCSIEIKSIPLKTITPLKIIGTPIVGGNVELLIELNRPNVPCIWLKDDIPLENQPTLTKDQTKYRLKLTNLKLDDTGMYSINFNDGELIEKVQLTVALPPLDFLEQLKCIPSDDIEEGSNVVMQCVLNRPIDDENIPITLLKNSKPIDNERIKIERDGPTLKIHLTNVKPDDAGTYKVTVDKTKDTSTRLKVHDKPLSIIEQLHLVDATDDSNTVNENSPFELFIRYNKPVKNLVLNRDSKRVPADKHIQIIYEDDSSSVRIRFDAAQPDDKGKYETLVKDSTITDKDGLRSQSVVIIIKPVPVLFTSDIQVSAADKDNIPEKTEVILTATINQEKGKVKWFLNNKEIKEDQNHKITIKNLQRQLTLKSSVIADTGIYSVKSDDDERTIEITIKDDLRFTKELTPSNVNTIEGKEKELVFECETSKSTPVQWFHDQQKLSPTELKKHYQIESTKNNTLHKLRILQPVTSDTGLYRCVLPTNTETSSQCTIEPAGVDFQQKLTTPVHVEYMKSALLECELTRKPQNVVWKDKNGKTIEDGDKYEIMNNGKLQGLMINDCDDNDNGEYTVTIDNTKSSTAQVIVEPAEEKVRSPSPKLESTEETTKPGFRKLLPNKLDTTEDAEFILECEVNDDKQVTDWYLDDDLIDSKNPRFKILNNGPIRQLKGLQSFFLNNNN</sequence>
<evidence type="ECO:0000259" key="6">
    <source>
        <dbReference type="PROSITE" id="PS50835"/>
    </source>
</evidence>
<evidence type="ECO:0000256" key="3">
    <source>
        <dbReference type="ARBA" id="ARBA00022553"/>
    </source>
</evidence>
<feature type="domain" description="Ig-like" evidence="6">
    <location>
        <begin position="1816"/>
        <end position="1900"/>
    </location>
</feature>
<dbReference type="Gene3D" id="2.60.40.10">
    <property type="entry name" value="Immunoglobulins"/>
    <property type="match status" value="26"/>
</dbReference>
<dbReference type="InterPro" id="IPR013783">
    <property type="entry name" value="Ig-like_fold"/>
</dbReference>
<evidence type="ECO:0000313" key="7">
    <source>
        <dbReference type="EMBL" id="CAF3761789.1"/>
    </source>
</evidence>
<feature type="domain" description="Ig-like" evidence="6">
    <location>
        <begin position="1631"/>
        <end position="1715"/>
    </location>
</feature>
<dbReference type="GO" id="GO:0005737">
    <property type="term" value="C:cytoplasm"/>
    <property type="evidence" value="ECO:0007669"/>
    <property type="project" value="UniProtKB-SubCell"/>
</dbReference>